<feature type="transmembrane region" description="Helical" evidence="1">
    <location>
        <begin position="25"/>
        <end position="46"/>
    </location>
</feature>
<keyword evidence="4" id="KW-1185">Reference proteome</keyword>
<protein>
    <submittedName>
        <fullName evidence="3">Uncharacterized protein DUF3971</fullName>
    </submittedName>
</protein>
<evidence type="ECO:0000313" key="3">
    <source>
        <dbReference type="EMBL" id="PWK62251.1"/>
    </source>
</evidence>
<evidence type="ECO:0000259" key="2">
    <source>
        <dbReference type="Pfam" id="PF13116"/>
    </source>
</evidence>
<name>A0A316GPF2_9RHOB</name>
<evidence type="ECO:0000256" key="1">
    <source>
        <dbReference type="SAM" id="Phobius"/>
    </source>
</evidence>
<keyword evidence="1" id="KW-0812">Transmembrane</keyword>
<keyword evidence="1" id="KW-0472">Membrane</keyword>
<dbReference type="Proteomes" id="UP000245708">
    <property type="component" value="Unassembled WGS sequence"/>
</dbReference>
<reference evidence="3 4" key="1">
    <citation type="submission" date="2018-05" db="EMBL/GenBank/DDBJ databases">
        <title>Genomic Encyclopedia of Type Strains, Phase IV (KMG-IV): sequencing the most valuable type-strain genomes for metagenomic binning, comparative biology and taxonomic classification.</title>
        <authorList>
            <person name="Goeker M."/>
        </authorList>
    </citation>
    <scope>NUCLEOTIDE SEQUENCE [LARGE SCALE GENOMIC DNA]</scope>
    <source>
        <strain evidence="3 4">DSM 16097</strain>
    </source>
</reference>
<dbReference type="Pfam" id="PF13116">
    <property type="entry name" value="YhdP"/>
    <property type="match status" value="1"/>
</dbReference>
<keyword evidence="1" id="KW-1133">Transmembrane helix</keyword>
<dbReference type="EMBL" id="QGGW01000001">
    <property type="protein sequence ID" value="PWK62251.1"/>
    <property type="molecule type" value="Genomic_DNA"/>
</dbReference>
<dbReference type="InterPro" id="IPR025263">
    <property type="entry name" value="YhdP_central"/>
</dbReference>
<sequence>MATTDITGGAGGDDPPRRRRRIWPALALAGLVVGVVPLSAAGALWLRLAAGPLELPASVTMRVEAALDAAMPANGVTLERLAVSRAEGAARFDVQLINLRLTDPDGSLRAAFPEVSVTLSAQALARGEIRPISVDLDNAGLGLSRDADGQIDLALTGGGEIGRQSLPDTLARLDQMFAAPAFAELGEVTASGLSLAMADAVTGQVMRVSDARMRLERKNNVLTVTLGGALSGSRDATIDIALSRAAATGATNIGFAFTNLSARDVATVGPVLAWVDLMRAPISGFMGGALNDDGSVGDLRATLDIGAGQVTLDGAATPLRFDSLTAAMRYDASAGRIVFDSVALRAPDLSLDAAGHADVSPDGTRYTAQFRMTDIIVARTDLYPEPLELDGAMADLRLTLSPEVVIEIGQAVIHDAGLELHARGRIASHEEGLDIAFDAHVPEARAREALTYWPPAMLPDTRGWIAERLTEGRLSGVDLAVRARPGAAPVHDLSFDFDGVRLLVLPDLPPIEGGVGYLSLSGPRLILQLDEGALIAPGGAAVAIDGSRMVIADTSQRGPEAVIDLAVAGELTDVLTLLTRPPVRLFAGGAMTPAQIGSGGLSAEGHITTRLMRHDGTGGVDYAFAGEIGGFASDTLVPGRSLTAERLQVEVDPSMLRIAGQATFDGVPLTGQWTRPLGAQAARASLLEARTGLSRDRLAALGVTLPEWMLSGEAPADIVVSLPDGAPPQLRVSSDLAGAALALPPLGWALTAGQTGRFEAEILLGPDPAVTRLALQGNGLDMLCRISLAPGGGLDRLTADRVRLDGWLDVTGALVGRGGARPPGIEVTGGTLDLRGAPQGGGVGGIVGGPISATLDRLQISEGIALTALSAEMTSDGGLSGQFRGRVNGEAPVTGTLVSTPNGSAVRVRAEDGGAVLRAAGVFRTAHGGAMELILQATGATGTYDGTLSIENPRLRDAPVMAELLNLISVVGLLEQLSGEGINLGSVDARFRLTPAQVILQQGTAVGPALGLSLDGTYTLGTRALDMQGVVSPLYVVNGLVGALFAPRREGLFGFSYRLTGRADNPQVFVNPLSILTPGVFRDIFRRPPPELTGN</sequence>
<dbReference type="RefSeq" id="WP_109664469.1">
    <property type="nucleotide sequence ID" value="NZ_QGGW01000001.1"/>
</dbReference>
<gene>
    <name evidence="3" type="ORF">C7455_101277</name>
</gene>
<proteinExistence type="predicted"/>
<comment type="caution">
    <text evidence="3">The sequence shown here is derived from an EMBL/GenBank/DDBJ whole genome shotgun (WGS) entry which is preliminary data.</text>
</comment>
<feature type="domain" description="YhdP central" evidence="2">
    <location>
        <begin position="362"/>
        <end position="746"/>
    </location>
</feature>
<accession>A0A316GPF2</accession>
<evidence type="ECO:0000313" key="4">
    <source>
        <dbReference type="Proteomes" id="UP000245708"/>
    </source>
</evidence>
<dbReference type="AlphaFoldDB" id="A0A316GPF2"/>
<dbReference type="OrthoDB" id="7161641at2"/>
<organism evidence="3 4">
    <name type="scientific">Roseicyclus mahoneyensis</name>
    <dbReference type="NCBI Taxonomy" id="164332"/>
    <lineage>
        <taxon>Bacteria</taxon>
        <taxon>Pseudomonadati</taxon>
        <taxon>Pseudomonadota</taxon>
        <taxon>Alphaproteobacteria</taxon>
        <taxon>Rhodobacterales</taxon>
        <taxon>Roseobacteraceae</taxon>
        <taxon>Roseicyclus</taxon>
    </lineage>
</organism>